<keyword evidence="3" id="KW-1185">Reference proteome</keyword>
<reference evidence="2" key="1">
    <citation type="submission" date="2021-10" db="EMBL/GenBank/DDBJ databases">
        <title>Melipona bicolor Genome sequencing and assembly.</title>
        <authorList>
            <person name="Araujo N.S."/>
            <person name="Arias M.C."/>
        </authorList>
    </citation>
    <scope>NUCLEOTIDE SEQUENCE</scope>
    <source>
        <strain evidence="2">USP_2M_L1-L4_2017</strain>
        <tissue evidence="2">Whole body</tissue>
    </source>
</reference>
<accession>A0AA40FYQ7</accession>
<proteinExistence type="predicted"/>
<evidence type="ECO:0000313" key="3">
    <source>
        <dbReference type="Proteomes" id="UP001177670"/>
    </source>
</evidence>
<dbReference type="AlphaFoldDB" id="A0AA40FYQ7"/>
<feature type="compositionally biased region" description="Polar residues" evidence="1">
    <location>
        <begin position="105"/>
        <end position="115"/>
    </location>
</feature>
<dbReference type="Proteomes" id="UP001177670">
    <property type="component" value="Unassembled WGS sequence"/>
</dbReference>
<organism evidence="2 3">
    <name type="scientific">Melipona bicolor</name>
    <dbReference type="NCBI Taxonomy" id="60889"/>
    <lineage>
        <taxon>Eukaryota</taxon>
        <taxon>Metazoa</taxon>
        <taxon>Ecdysozoa</taxon>
        <taxon>Arthropoda</taxon>
        <taxon>Hexapoda</taxon>
        <taxon>Insecta</taxon>
        <taxon>Pterygota</taxon>
        <taxon>Neoptera</taxon>
        <taxon>Endopterygota</taxon>
        <taxon>Hymenoptera</taxon>
        <taxon>Apocrita</taxon>
        <taxon>Aculeata</taxon>
        <taxon>Apoidea</taxon>
        <taxon>Anthophila</taxon>
        <taxon>Apidae</taxon>
        <taxon>Melipona</taxon>
    </lineage>
</organism>
<feature type="region of interest" description="Disordered" evidence="1">
    <location>
        <begin position="77"/>
        <end position="121"/>
    </location>
</feature>
<feature type="compositionally biased region" description="Polar residues" evidence="1">
    <location>
        <begin position="1"/>
        <end position="14"/>
    </location>
</feature>
<dbReference type="EMBL" id="JAHYIQ010000011">
    <property type="protein sequence ID" value="KAK1127924.1"/>
    <property type="molecule type" value="Genomic_DNA"/>
</dbReference>
<sequence>MSDNEMASNKTSSPNPLPYPEMNSPQKSQPDENYSEGEEKLHHLGEKYLFPYTAEEDHTVSPTPYMLPISSRILASSMSHHSQNSNHENLSGSERYGSLKRGQSLHGSQHDNLSGSERYGSLKRGKITPTVLEDSPEYILPMSGRILSSSLTHDLQHSNELAALRQQQQQQYEQTITETE</sequence>
<protein>
    <submittedName>
        <fullName evidence="2">Uncharacterized protein</fullName>
    </submittedName>
</protein>
<evidence type="ECO:0000256" key="1">
    <source>
        <dbReference type="SAM" id="MobiDB-lite"/>
    </source>
</evidence>
<name>A0AA40FYQ7_9HYME</name>
<evidence type="ECO:0000313" key="2">
    <source>
        <dbReference type="EMBL" id="KAK1127924.1"/>
    </source>
</evidence>
<feature type="compositionally biased region" description="Low complexity" evidence="1">
    <location>
        <begin position="77"/>
        <end position="91"/>
    </location>
</feature>
<feature type="region of interest" description="Disordered" evidence="1">
    <location>
        <begin position="1"/>
        <end position="42"/>
    </location>
</feature>
<comment type="caution">
    <text evidence="2">The sequence shown here is derived from an EMBL/GenBank/DDBJ whole genome shotgun (WGS) entry which is preliminary data.</text>
</comment>
<feature type="compositionally biased region" description="Polar residues" evidence="1">
    <location>
        <begin position="23"/>
        <end position="32"/>
    </location>
</feature>
<gene>
    <name evidence="2" type="ORF">K0M31_003418</name>
</gene>